<sequence length="560" mass="61895">MSGVLGSFIVLRQLSLMGDALSHAVLPGVAISYLLGINVLFGATVFGILASILIEYITKKSKIKADTAIGITLSTFFALGIILISQVRSGVDLNHVLFGNILAVTPEEIFQSFILMIVVIVVVVALYKELMITSFDPVFSQAAGLNNSFFHYLLMFLLTIFTVSSLSQVGIVLVVAMLVIPAATSYLWNKHLSSMIVTSSILGVVFGLLGVVVSFKYNLPTSATIVLIGAAFFIVSFIFSPKNGIIDYSKLKLGSKNKYFAIALIPILLVFGFFLSSRLMSDKNHGKLQVLASYSIIADMASEVGGDKVEVHSIVPIGVDPHSYEPTPEDSKYAEKADLVFYNGLNLETGKGWFEKLLSNGRKTEHAYVVSTGVTPFYLTEDNSEKTEDPHAWLNIQNGIIYVENIKEKLIKYDPENKGYYESNAKDYIAKLTALDEEGYDKLQTIPKENRVLVTSEGAFKYFAKRYDMDAEYIWEINTDNQGTPEQMVRIDNIIKERNVKALFVESSVAPKTMEAVARNTGKKIAANLFTDSLAKEGQEGDNYLSMMKWNIDKIHDGLK</sequence>
<dbReference type="GO" id="GO:0046872">
    <property type="term" value="F:metal ion binding"/>
    <property type="evidence" value="ECO:0007669"/>
    <property type="project" value="UniProtKB-KW"/>
</dbReference>
<keyword evidence="6" id="KW-0732">Signal</keyword>
<feature type="transmembrane region" description="Helical" evidence="12">
    <location>
        <begin position="68"/>
        <end position="89"/>
    </location>
</feature>
<keyword evidence="14" id="KW-1185">Reference proteome</keyword>
<dbReference type="InterPro" id="IPR050492">
    <property type="entry name" value="Bact_metal-bind_prot9"/>
</dbReference>
<dbReference type="PANTHER" id="PTHR42953">
    <property type="entry name" value="HIGH-AFFINITY ZINC UPTAKE SYSTEM PROTEIN ZNUA-RELATED"/>
    <property type="match status" value="1"/>
</dbReference>
<evidence type="ECO:0000256" key="7">
    <source>
        <dbReference type="ARBA" id="ARBA00022989"/>
    </source>
</evidence>
<dbReference type="GO" id="GO:0007155">
    <property type="term" value="P:cell adhesion"/>
    <property type="evidence" value="ECO:0007669"/>
    <property type="project" value="InterPro"/>
</dbReference>
<dbReference type="SUPFAM" id="SSF53807">
    <property type="entry name" value="Helical backbone' metal receptor"/>
    <property type="match status" value="1"/>
</dbReference>
<name>A0A1E8GLD2_9LACT</name>
<keyword evidence="8 12" id="KW-0472">Membrane</keyword>
<evidence type="ECO:0000256" key="4">
    <source>
        <dbReference type="ARBA" id="ARBA00022692"/>
    </source>
</evidence>
<dbReference type="InterPro" id="IPR006127">
    <property type="entry name" value="ZnuA-like"/>
</dbReference>
<comment type="similarity">
    <text evidence="10">Belongs to the bacterial solute-binding protein 9 family.</text>
</comment>
<dbReference type="STRING" id="1859473.BG261_05060"/>
<comment type="subcellular location">
    <subcellularLocation>
        <location evidence="1 11">Cell membrane</location>
        <topology evidence="1 11">Multi-pass membrane protein</topology>
    </subcellularLocation>
</comment>
<evidence type="ECO:0000256" key="1">
    <source>
        <dbReference type="ARBA" id="ARBA00004651"/>
    </source>
</evidence>
<dbReference type="Pfam" id="PF00950">
    <property type="entry name" value="ABC-3"/>
    <property type="match status" value="1"/>
</dbReference>
<evidence type="ECO:0000313" key="13">
    <source>
        <dbReference type="EMBL" id="OFI49051.1"/>
    </source>
</evidence>
<dbReference type="CDD" id="cd01137">
    <property type="entry name" value="PsaA"/>
    <property type="match status" value="1"/>
</dbReference>
<evidence type="ECO:0000256" key="2">
    <source>
        <dbReference type="ARBA" id="ARBA00008034"/>
    </source>
</evidence>
<gene>
    <name evidence="13" type="ORF">BG261_05060</name>
</gene>
<feature type="transmembrane region" description="Helical" evidence="12">
    <location>
        <begin position="34"/>
        <end position="56"/>
    </location>
</feature>
<dbReference type="PRINTS" id="PR00691">
    <property type="entry name" value="ADHESINB"/>
</dbReference>
<evidence type="ECO:0000256" key="5">
    <source>
        <dbReference type="ARBA" id="ARBA00022723"/>
    </source>
</evidence>
<evidence type="ECO:0000256" key="6">
    <source>
        <dbReference type="ARBA" id="ARBA00022729"/>
    </source>
</evidence>
<dbReference type="GO" id="GO:0071281">
    <property type="term" value="P:cellular response to iron ion"/>
    <property type="evidence" value="ECO:0007669"/>
    <property type="project" value="UniProtKB-ARBA"/>
</dbReference>
<dbReference type="Gene3D" id="3.40.50.1980">
    <property type="entry name" value="Nitrogenase molybdenum iron protein domain"/>
    <property type="match status" value="2"/>
</dbReference>
<feature type="transmembrane region" description="Helical" evidence="12">
    <location>
        <begin position="195"/>
        <end position="215"/>
    </location>
</feature>
<dbReference type="EMBL" id="MKIR01000022">
    <property type="protein sequence ID" value="OFI49051.1"/>
    <property type="molecule type" value="Genomic_DNA"/>
</dbReference>
<keyword evidence="3 10" id="KW-0813">Transport</keyword>
<dbReference type="Pfam" id="PF01297">
    <property type="entry name" value="ZnuA"/>
    <property type="match status" value="1"/>
</dbReference>
<dbReference type="InterPro" id="IPR037294">
    <property type="entry name" value="ABC_BtuC-like"/>
</dbReference>
<keyword evidence="5" id="KW-0479">Metal-binding</keyword>
<dbReference type="SUPFAM" id="SSF81345">
    <property type="entry name" value="ABC transporter involved in vitamin B12 uptake, BtuC"/>
    <property type="match status" value="1"/>
</dbReference>
<evidence type="ECO:0000256" key="8">
    <source>
        <dbReference type="ARBA" id="ARBA00023136"/>
    </source>
</evidence>
<dbReference type="GO" id="GO:0030001">
    <property type="term" value="P:metal ion transport"/>
    <property type="evidence" value="ECO:0007669"/>
    <property type="project" value="InterPro"/>
</dbReference>
<proteinExistence type="inferred from homology"/>
<evidence type="ECO:0000256" key="12">
    <source>
        <dbReference type="SAM" id="Phobius"/>
    </source>
</evidence>
<dbReference type="Proteomes" id="UP000178622">
    <property type="component" value="Unassembled WGS sequence"/>
</dbReference>
<dbReference type="Gene3D" id="1.10.3470.10">
    <property type="entry name" value="ABC transporter involved in vitamin B12 uptake, BtuC"/>
    <property type="match status" value="1"/>
</dbReference>
<feature type="transmembrane region" description="Helical" evidence="12">
    <location>
        <begin position="221"/>
        <end position="239"/>
    </location>
</feature>
<dbReference type="AlphaFoldDB" id="A0A1E8GLD2"/>
<dbReference type="InterPro" id="IPR006129">
    <property type="entry name" value="AdhesinB"/>
</dbReference>
<feature type="transmembrane region" description="Helical" evidence="12">
    <location>
        <begin position="109"/>
        <end position="127"/>
    </location>
</feature>
<dbReference type="CDD" id="cd06550">
    <property type="entry name" value="TM_ABC_iron-siderophores_like"/>
    <property type="match status" value="1"/>
</dbReference>
<evidence type="ECO:0000256" key="3">
    <source>
        <dbReference type="ARBA" id="ARBA00022448"/>
    </source>
</evidence>
<evidence type="ECO:0000256" key="11">
    <source>
        <dbReference type="RuleBase" id="RU003943"/>
    </source>
</evidence>
<comment type="similarity">
    <text evidence="2 11">Belongs to the ABC-3 integral membrane protein family.</text>
</comment>
<dbReference type="FunFam" id="1.10.3470.10:FF:000003">
    <property type="entry name" value="Iron ABC transporter permease SitD"/>
    <property type="match status" value="1"/>
</dbReference>
<protein>
    <recommendedName>
        <fullName evidence="9">Manganese import system permease protein ScaB</fullName>
    </recommendedName>
</protein>
<dbReference type="GO" id="GO:0055085">
    <property type="term" value="P:transmembrane transport"/>
    <property type="evidence" value="ECO:0007669"/>
    <property type="project" value="InterPro"/>
</dbReference>
<dbReference type="InterPro" id="IPR006128">
    <property type="entry name" value="Lipoprotein_PsaA-like"/>
</dbReference>
<keyword evidence="7 12" id="KW-1133">Transmembrane helix</keyword>
<reference evidence="14" key="1">
    <citation type="submission" date="2016-09" db="EMBL/GenBank/DDBJ databases">
        <title>Draft genome sequence of a novel species of the family Streptococcaceae isolated from flowers.</title>
        <authorList>
            <person name="Chuah L.-O."/>
            <person name="Yap K.-P."/>
            <person name="Thong K.L."/>
            <person name="Liong M.T."/>
            <person name="Ahmad R."/>
            <person name="Rusul G."/>
        </authorList>
    </citation>
    <scope>NUCLEOTIDE SEQUENCE [LARGE SCALE GENOMIC DNA]</scope>
    <source>
        <strain evidence="14">DF1</strain>
    </source>
</reference>
<accession>A0A1E8GLD2</accession>
<dbReference type="PRINTS" id="PR00690">
    <property type="entry name" value="ADHESNFAMILY"/>
</dbReference>
<dbReference type="PANTHER" id="PTHR42953:SF1">
    <property type="entry name" value="METAL-BINDING PROTEIN HI_0362-RELATED"/>
    <property type="match status" value="1"/>
</dbReference>
<dbReference type="GO" id="GO:0043190">
    <property type="term" value="C:ATP-binding cassette (ABC) transporter complex"/>
    <property type="evidence" value="ECO:0007669"/>
    <property type="project" value="InterPro"/>
</dbReference>
<evidence type="ECO:0000256" key="10">
    <source>
        <dbReference type="RuleBase" id="RU003512"/>
    </source>
</evidence>
<keyword evidence="4 11" id="KW-0812">Transmembrane</keyword>
<evidence type="ECO:0000256" key="9">
    <source>
        <dbReference type="ARBA" id="ARBA00072924"/>
    </source>
</evidence>
<dbReference type="InterPro" id="IPR001626">
    <property type="entry name" value="ABC_TroCD"/>
</dbReference>
<feature type="transmembrane region" description="Helical" evidence="12">
    <location>
        <begin position="139"/>
        <end position="163"/>
    </location>
</feature>
<feature type="transmembrane region" description="Helical" evidence="12">
    <location>
        <begin position="169"/>
        <end position="188"/>
    </location>
</feature>
<feature type="transmembrane region" description="Helical" evidence="12">
    <location>
        <begin position="259"/>
        <end position="280"/>
    </location>
</feature>
<evidence type="ECO:0000313" key="14">
    <source>
        <dbReference type="Proteomes" id="UP000178622"/>
    </source>
</evidence>
<organism evidence="13 14">
    <name type="scientific">Floricoccus tropicus</name>
    <dbReference type="NCBI Taxonomy" id="1859473"/>
    <lineage>
        <taxon>Bacteria</taxon>
        <taxon>Bacillati</taxon>
        <taxon>Bacillota</taxon>
        <taxon>Bacilli</taxon>
        <taxon>Lactobacillales</taxon>
        <taxon>Streptococcaceae</taxon>
        <taxon>Floricoccus</taxon>
    </lineage>
</organism>
<comment type="caution">
    <text evidence="13">The sequence shown here is derived from an EMBL/GenBank/DDBJ whole genome shotgun (WGS) entry which is preliminary data.</text>
</comment>